<dbReference type="GO" id="GO:0032870">
    <property type="term" value="P:cellular response to hormone stimulus"/>
    <property type="evidence" value="ECO:0007669"/>
    <property type="project" value="TreeGrafter"/>
</dbReference>
<keyword evidence="9 10" id="KW-0807">Transducer</keyword>
<keyword evidence="4 10" id="KW-1133">Transmembrane helix</keyword>
<dbReference type="GO" id="GO:0042277">
    <property type="term" value="F:peptide binding"/>
    <property type="evidence" value="ECO:0007669"/>
    <property type="project" value="TreeGrafter"/>
</dbReference>
<evidence type="ECO:0000313" key="12">
    <source>
        <dbReference type="EMBL" id="VDI33219.1"/>
    </source>
</evidence>
<dbReference type="GO" id="GO:0005000">
    <property type="term" value="F:vasopressin receptor activity"/>
    <property type="evidence" value="ECO:0007669"/>
    <property type="project" value="InterPro"/>
</dbReference>
<evidence type="ECO:0000256" key="5">
    <source>
        <dbReference type="ARBA" id="ARBA00023040"/>
    </source>
</evidence>
<keyword evidence="7 10" id="KW-0675">Receptor</keyword>
<dbReference type="OrthoDB" id="5987909at2759"/>
<dbReference type="EMBL" id="UYJE01005015">
    <property type="protein sequence ID" value="VDI33219.1"/>
    <property type="molecule type" value="Genomic_DNA"/>
</dbReference>
<dbReference type="InterPro" id="IPR001817">
    <property type="entry name" value="Vasoprsn_rcpt"/>
</dbReference>
<evidence type="ECO:0000256" key="9">
    <source>
        <dbReference type="ARBA" id="ARBA00023224"/>
    </source>
</evidence>
<evidence type="ECO:0000256" key="7">
    <source>
        <dbReference type="ARBA" id="ARBA00023170"/>
    </source>
</evidence>
<dbReference type="Gene3D" id="1.20.1070.10">
    <property type="entry name" value="Rhodopsin 7-helix transmembrane proteins"/>
    <property type="match status" value="1"/>
</dbReference>
<dbReference type="Proteomes" id="UP000596742">
    <property type="component" value="Unassembled WGS sequence"/>
</dbReference>
<evidence type="ECO:0000256" key="10">
    <source>
        <dbReference type="RuleBase" id="RU046427"/>
    </source>
</evidence>
<evidence type="ECO:0000256" key="2">
    <source>
        <dbReference type="ARBA" id="ARBA00022475"/>
    </source>
</evidence>
<name>A0A8B6EEV3_MYTGA</name>
<feature type="transmembrane region" description="Helical" evidence="10">
    <location>
        <begin position="91"/>
        <end position="113"/>
    </location>
</feature>
<feature type="transmembrane region" description="Helical" evidence="10">
    <location>
        <begin position="280"/>
        <end position="301"/>
    </location>
</feature>
<dbReference type="PRINTS" id="PR00237">
    <property type="entry name" value="GPCRRHODOPSN"/>
</dbReference>
<dbReference type="PROSITE" id="PS00237">
    <property type="entry name" value="G_PROTEIN_RECEP_F1_1"/>
    <property type="match status" value="1"/>
</dbReference>
<keyword evidence="13" id="KW-1185">Reference proteome</keyword>
<accession>A0A8B6EEV3</accession>
<feature type="transmembrane region" description="Helical" evidence="10">
    <location>
        <begin position="171"/>
        <end position="188"/>
    </location>
</feature>
<dbReference type="PANTHER" id="PTHR24241:SF83">
    <property type="entry name" value="G-PROTEIN COUPLED RECEPTOR 150-RELATED"/>
    <property type="match status" value="1"/>
</dbReference>
<keyword evidence="5 10" id="KW-0297">G-protein coupled receptor</keyword>
<feature type="transmembrane region" description="Helical" evidence="10">
    <location>
        <begin position="133"/>
        <end position="151"/>
    </location>
</feature>
<sequence length="395" mass="45028">MDISTTYQYNITNYSTLSPQVDMFNTTEPSNKSTNVCENVHDKKYDETIRRASLYVMIIIGTLGGMFVLLWMWNNRRLNRRMNSLSRVNSFILNLTVADLMVVLLAILPQLIWEYQDQREWHAGAFMCKFIKFLQSFTMMASTNVVVVIAIDRHLAIRAPLKKISVWKMSGCAWTVAVVASLPMFYVFRLVEHGDRSQCENIFRTTPKSHRQAFLTYISIIVFVIPFVILIFCYTRIFLKIARKAREGRKSRQAIKPGKIHLQSTQSSSLPKAKVKTLKMTFVIVAVYAVCGLPYFIAEMIMSYGDHCVISPLVYGLLGSLAVANSTANPYVFLLFNTNCKMSDLRRGPSDGIGTQKTCVYSTTSTRSFHDSKTASVNYKWSSIKDNHVELSNIR</sequence>
<reference evidence="12" key="1">
    <citation type="submission" date="2018-11" db="EMBL/GenBank/DDBJ databases">
        <authorList>
            <person name="Alioto T."/>
            <person name="Alioto T."/>
        </authorList>
    </citation>
    <scope>NUCLEOTIDE SEQUENCE</scope>
</reference>
<dbReference type="Pfam" id="PF00001">
    <property type="entry name" value="7tm_1"/>
    <property type="match status" value="1"/>
</dbReference>
<keyword evidence="2" id="KW-1003">Cell membrane</keyword>
<dbReference type="PRINTS" id="PR00896">
    <property type="entry name" value="VASOPRESSINR"/>
</dbReference>
<gene>
    <name evidence="12" type="ORF">MGAL_10B081281</name>
</gene>
<dbReference type="SUPFAM" id="SSF81321">
    <property type="entry name" value="Family A G protein-coupled receptor-like"/>
    <property type="match status" value="1"/>
</dbReference>
<proteinExistence type="inferred from homology"/>
<comment type="similarity">
    <text evidence="10">Belongs to the G-protein coupled receptor 1 family. Vasopressin/oxytocin receptor subfamily.</text>
</comment>
<evidence type="ECO:0000256" key="3">
    <source>
        <dbReference type="ARBA" id="ARBA00022692"/>
    </source>
</evidence>
<dbReference type="GO" id="GO:0005886">
    <property type="term" value="C:plasma membrane"/>
    <property type="evidence" value="ECO:0007669"/>
    <property type="project" value="UniProtKB-SubCell"/>
</dbReference>
<keyword evidence="8 10" id="KW-0325">Glycoprotein</keyword>
<dbReference type="PROSITE" id="PS50262">
    <property type="entry name" value="G_PROTEIN_RECEP_F1_2"/>
    <property type="match status" value="1"/>
</dbReference>
<dbReference type="AlphaFoldDB" id="A0A8B6EEV3"/>
<comment type="subcellular location">
    <subcellularLocation>
        <location evidence="1 10">Cell membrane</location>
        <topology evidence="1 10">Multi-pass membrane protein</topology>
    </subcellularLocation>
</comment>
<feature type="transmembrane region" description="Helical" evidence="10">
    <location>
        <begin position="313"/>
        <end position="336"/>
    </location>
</feature>
<feature type="domain" description="G-protein coupled receptors family 1 profile" evidence="11">
    <location>
        <begin position="64"/>
        <end position="333"/>
    </location>
</feature>
<dbReference type="InterPro" id="IPR000276">
    <property type="entry name" value="GPCR_Rhodpsn"/>
</dbReference>
<keyword evidence="6 10" id="KW-0472">Membrane</keyword>
<feature type="transmembrane region" description="Helical" evidence="10">
    <location>
        <begin position="214"/>
        <end position="239"/>
    </location>
</feature>
<evidence type="ECO:0000256" key="6">
    <source>
        <dbReference type="ARBA" id="ARBA00023136"/>
    </source>
</evidence>
<evidence type="ECO:0000259" key="11">
    <source>
        <dbReference type="PROSITE" id="PS50262"/>
    </source>
</evidence>
<dbReference type="InterPro" id="IPR017452">
    <property type="entry name" value="GPCR_Rhodpsn_7TM"/>
</dbReference>
<evidence type="ECO:0000256" key="4">
    <source>
        <dbReference type="ARBA" id="ARBA00022989"/>
    </source>
</evidence>
<evidence type="ECO:0000256" key="1">
    <source>
        <dbReference type="ARBA" id="ARBA00004651"/>
    </source>
</evidence>
<evidence type="ECO:0000256" key="8">
    <source>
        <dbReference type="ARBA" id="ARBA00023180"/>
    </source>
</evidence>
<evidence type="ECO:0000313" key="13">
    <source>
        <dbReference type="Proteomes" id="UP000596742"/>
    </source>
</evidence>
<dbReference type="PANTHER" id="PTHR24241">
    <property type="entry name" value="NEUROPEPTIDE RECEPTOR-RELATED G-PROTEIN COUPLED RECEPTOR"/>
    <property type="match status" value="1"/>
</dbReference>
<keyword evidence="3 10" id="KW-0812">Transmembrane</keyword>
<organism evidence="12 13">
    <name type="scientific">Mytilus galloprovincialis</name>
    <name type="common">Mediterranean mussel</name>
    <dbReference type="NCBI Taxonomy" id="29158"/>
    <lineage>
        <taxon>Eukaryota</taxon>
        <taxon>Metazoa</taxon>
        <taxon>Spiralia</taxon>
        <taxon>Lophotrochozoa</taxon>
        <taxon>Mollusca</taxon>
        <taxon>Bivalvia</taxon>
        <taxon>Autobranchia</taxon>
        <taxon>Pteriomorphia</taxon>
        <taxon>Mytilida</taxon>
        <taxon>Mytiloidea</taxon>
        <taxon>Mytilidae</taxon>
        <taxon>Mytilinae</taxon>
        <taxon>Mytilus</taxon>
    </lineage>
</organism>
<feature type="transmembrane region" description="Helical" evidence="10">
    <location>
        <begin position="52"/>
        <end position="71"/>
    </location>
</feature>
<protein>
    <recommendedName>
        <fullName evidence="11">G-protein coupled receptors family 1 profile domain-containing protein</fullName>
    </recommendedName>
</protein>
<comment type="caution">
    <text evidence="12">The sequence shown here is derived from an EMBL/GenBank/DDBJ whole genome shotgun (WGS) entry which is preliminary data.</text>
</comment>